<evidence type="ECO:0000313" key="2">
    <source>
        <dbReference type="Proteomes" id="UP000538147"/>
    </source>
</evidence>
<comment type="caution">
    <text evidence="1">The sequence shown here is derived from an EMBL/GenBank/DDBJ whole genome shotgun (WGS) entry which is preliminary data.</text>
</comment>
<reference evidence="1 2" key="1">
    <citation type="submission" date="2020-08" db="EMBL/GenBank/DDBJ databases">
        <title>Genomic Encyclopedia of Type Strains, Phase IV (KMG-IV): sequencing the most valuable type-strain genomes for metagenomic binning, comparative biology and taxonomic classification.</title>
        <authorList>
            <person name="Goeker M."/>
        </authorList>
    </citation>
    <scope>NUCLEOTIDE SEQUENCE [LARGE SCALE GENOMIC DNA]</scope>
    <source>
        <strain evidence="1 2">DSM 102189</strain>
    </source>
</reference>
<keyword evidence="2" id="KW-1185">Reference proteome</keyword>
<dbReference type="NCBIfam" id="TIGR03373">
    <property type="entry name" value="VI_minor_4"/>
    <property type="match status" value="1"/>
</dbReference>
<organism evidence="1 2">
    <name type="scientific">Polymorphobacter multimanifer</name>
    <dbReference type="NCBI Taxonomy" id="1070431"/>
    <lineage>
        <taxon>Bacteria</taxon>
        <taxon>Pseudomonadati</taxon>
        <taxon>Pseudomonadota</taxon>
        <taxon>Alphaproteobacteria</taxon>
        <taxon>Sphingomonadales</taxon>
        <taxon>Sphingosinicellaceae</taxon>
        <taxon>Polymorphobacter</taxon>
    </lineage>
</organism>
<dbReference type="InterPro" id="IPR038225">
    <property type="entry name" value="TagF_sf"/>
</dbReference>
<sequence length="195" mass="20383">MMLAAGLFGKLPAHGDFVWRGWPETLVADLDRWMTDGVASLRVRNGDEGFAARMTAAPLWHCWLVLQPHMALHGVITPTVDRAGRLFLLVAGVAGPPDMVWAAATQHPGFAAGVEAAVYQALSGELDADGLALELAAAAPRIEAVGRFLASLSCPVASAFWVPNPAAGPPVALPGMALDADTLTWLVEGAVRDAA</sequence>
<dbReference type="Gene3D" id="3.40.1730.10">
    <property type="entry name" value="pa0076 domain"/>
    <property type="match status" value="1"/>
</dbReference>
<dbReference type="AlphaFoldDB" id="A0A841L4W9"/>
<evidence type="ECO:0000313" key="1">
    <source>
        <dbReference type="EMBL" id="MBB6227460.1"/>
    </source>
</evidence>
<dbReference type="InterPro" id="IPR017748">
    <property type="entry name" value="TagF"/>
</dbReference>
<dbReference type="Proteomes" id="UP000538147">
    <property type="component" value="Unassembled WGS sequence"/>
</dbReference>
<protein>
    <submittedName>
        <fullName evidence="1">Type VI secretion system ImpM family protein</fullName>
    </submittedName>
</protein>
<dbReference type="EMBL" id="JACIIV010000010">
    <property type="protein sequence ID" value="MBB6227460.1"/>
    <property type="molecule type" value="Genomic_DNA"/>
</dbReference>
<dbReference type="Pfam" id="PF09867">
    <property type="entry name" value="TagF_N"/>
    <property type="match status" value="1"/>
</dbReference>
<accession>A0A841L4W9</accession>
<name>A0A841L4W9_9SPHN</name>
<proteinExistence type="predicted"/>
<gene>
    <name evidence="1" type="ORF">FHS79_001626</name>
</gene>